<dbReference type="InterPro" id="IPR016181">
    <property type="entry name" value="Acyl_CoA_acyltransferase"/>
</dbReference>
<gene>
    <name evidence="4" type="ORF">SELO1098_LOCUS24988</name>
</gene>
<dbReference type="PANTHER" id="PTHR43441">
    <property type="entry name" value="RIBOSOMAL-PROTEIN-SERINE ACETYLTRANSFERASE"/>
    <property type="match status" value="1"/>
</dbReference>
<feature type="transmembrane region" description="Helical" evidence="2">
    <location>
        <begin position="12"/>
        <end position="35"/>
    </location>
</feature>
<dbReference type="AlphaFoldDB" id="A0A7S3MCC1"/>
<feature type="domain" description="N-acetyltransferase" evidence="3">
    <location>
        <begin position="114"/>
        <end position="273"/>
    </location>
</feature>
<keyword evidence="2" id="KW-0812">Transmembrane</keyword>
<proteinExistence type="predicted"/>
<dbReference type="PANTHER" id="PTHR43441:SF2">
    <property type="entry name" value="FAMILY ACETYLTRANSFERASE, PUTATIVE (AFU_ORTHOLOGUE AFUA_7G00850)-RELATED"/>
    <property type="match status" value="1"/>
</dbReference>
<evidence type="ECO:0000313" key="4">
    <source>
        <dbReference type="EMBL" id="CAE0296136.1"/>
    </source>
</evidence>
<dbReference type="InterPro" id="IPR051908">
    <property type="entry name" value="Ribosomal_N-acetyltransferase"/>
</dbReference>
<dbReference type="Pfam" id="PF13302">
    <property type="entry name" value="Acetyltransf_3"/>
    <property type="match status" value="1"/>
</dbReference>
<dbReference type="Gene3D" id="3.40.630.30">
    <property type="match status" value="1"/>
</dbReference>
<dbReference type="PROSITE" id="PS51186">
    <property type="entry name" value="GNAT"/>
    <property type="match status" value="1"/>
</dbReference>
<accession>A0A7S3MCC1</accession>
<dbReference type="GO" id="GO:0008999">
    <property type="term" value="F:protein-N-terminal-alanine acetyltransferase activity"/>
    <property type="evidence" value="ECO:0007669"/>
    <property type="project" value="TreeGrafter"/>
</dbReference>
<reference evidence="4" key="1">
    <citation type="submission" date="2021-01" db="EMBL/GenBank/DDBJ databases">
        <authorList>
            <person name="Corre E."/>
            <person name="Pelletier E."/>
            <person name="Niang G."/>
            <person name="Scheremetjew M."/>
            <person name="Finn R."/>
            <person name="Kale V."/>
            <person name="Holt S."/>
            <person name="Cochrane G."/>
            <person name="Meng A."/>
            <person name="Brown T."/>
            <person name="Cohen L."/>
        </authorList>
    </citation>
    <scope>NUCLEOTIDE SEQUENCE</scope>
    <source>
        <strain evidence="4">CCAP 955/1</strain>
    </source>
</reference>
<dbReference type="InterPro" id="IPR000182">
    <property type="entry name" value="GNAT_dom"/>
</dbReference>
<organism evidence="4">
    <name type="scientific">Spumella elongata</name>
    <dbReference type="NCBI Taxonomy" id="89044"/>
    <lineage>
        <taxon>Eukaryota</taxon>
        <taxon>Sar</taxon>
        <taxon>Stramenopiles</taxon>
        <taxon>Ochrophyta</taxon>
        <taxon>Chrysophyceae</taxon>
        <taxon>Chromulinales</taxon>
        <taxon>Chromulinaceae</taxon>
        <taxon>Spumella</taxon>
    </lineage>
</organism>
<dbReference type="GO" id="GO:1990189">
    <property type="term" value="F:protein N-terminal-serine acetyltransferase activity"/>
    <property type="evidence" value="ECO:0007669"/>
    <property type="project" value="TreeGrafter"/>
</dbReference>
<name>A0A7S3MCC1_9STRA</name>
<feature type="region of interest" description="Disordered" evidence="1">
    <location>
        <begin position="312"/>
        <end position="337"/>
    </location>
</feature>
<dbReference type="EMBL" id="HBIC01049123">
    <property type="protein sequence ID" value="CAE0296136.1"/>
    <property type="molecule type" value="Transcribed_RNA"/>
</dbReference>
<evidence type="ECO:0000256" key="1">
    <source>
        <dbReference type="SAM" id="MobiDB-lite"/>
    </source>
</evidence>
<evidence type="ECO:0000256" key="2">
    <source>
        <dbReference type="SAM" id="Phobius"/>
    </source>
</evidence>
<keyword evidence="2" id="KW-0472">Membrane</keyword>
<feature type="compositionally biased region" description="Basic residues" evidence="1">
    <location>
        <begin position="322"/>
        <end position="337"/>
    </location>
</feature>
<protein>
    <recommendedName>
        <fullName evidence="3">N-acetyltransferase domain-containing protein</fullName>
    </recommendedName>
</protein>
<keyword evidence="2" id="KW-1133">Transmembrane helix</keyword>
<sequence>MDMLSSYIKTPQLIGIVAGCMVFSITISVVVYLLVASGSLSKLAEELQADALPKSAKDKKKTTDLHPQFGLIPELYDELIKARRSLPLCPELPSSCLQGKTVRVRKFDKSNDDTDLNAVSDGRAIFHESSYNPARIWGWIDSEVHAVDKKRDFGPIAPNAQSLVIVDLELYRTIGMITLVDNCPADLSIRIGTIWITPAFQGKKRAHEALLLLLEWLNTAGYRRITAETDERNIFARKFLERCGFQHEATLRKHRIIQNRNSNTALYTVLNSDWLDVERKLKTLLGISLAPVQHKIAEIEKPFVVEVLSSTGKVGTGQSETKKKKKDKNKKNGGSKG</sequence>
<dbReference type="SUPFAM" id="SSF55729">
    <property type="entry name" value="Acyl-CoA N-acyltransferases (Nat)"/>
    <property type="match status" value="1"/>
</dbReference>
<evidence type="ECO:0000259" key="3">
    <source>
        <dbReference type="PROSITE" id="PS51186"/>
    </source>
</evidence>